<evidence type="ECO:0000313" key="2">
    <source>
        <dbReference type="EMBL" id="KAF0696636.1"/>
    </source>
</evidence>
<accession>A0A485KWU5</accession>
<evidence type="ECO:0000313" key="4">
    <source>
        <dbReference type="Proteomes" id="UP000332933"/>
    </source>
</evidence>
<dbReference type="Pfam" id="PF15261">
    <property type="entry name" value="JHY"/>
    <property type="match status" value="1"/>
</dbReference>
<dbReference type="InterPro" id="IPR027968">
    <property type="entry name" value="JHY"/>
</dbReference>
<dbReference type="EMBL" id="VJMH01005381">
    <property type="protein sequence ID" value="KAF0696636.1"/>
    <property type="molecule type" value="Genomic_DNA"/>
</dbReference>
<proteinExistence type="predicted"/>
<dbReference type="AlphaFoldDB" id="A0A485KWU5"/>
<evidence type="ECO:0000313" key="3">
    <source>
        <dbReference type="EMBL" id="VFT89467.1"/>
    </source>
</evidence>
<sequence>MSFLARFENKISTVTMHGTLRRADGSEEVRSGPLRKKPQPAPMLPHVEPHDNNYPHQAALDDEDDNDDWYDATKTQHITPRPQSGRAADKPQVSPRKAKPQQPESPKKPAKKPPQPQEPEPTAASRNELKAATEGDQLAFSKKARPVAYEPCTLSEYRQEKQDKYYELGKLKPDLNAVELVEKRANMERIKEFSKNLRQINQATPKKVVTAPVEEKKVASTRDKALAFAKQKVPKPKVRKPVSPVKETSSRRGGGGSQMSPPPRDPVVHGRRNDYDDEEAESIQSELQLLQLKHKAARAQVEALMRD</sequence>
<name>A0A485KWU5_9STRA</name>
<reference evidence="3 4" key="1">
    <citation type="submission" date="2019-03" db="EMBL/GenBank/DDBJ databases">
        <authorList>
            <person name="Gaulin E."/>
            <person name="Dumas B."/>
        </authorList>
    </citation>
    <scope>NUCLEOTIDE SEQUENCE [LARGE SCALE GENOMIC DNA]</scope>
    <source>
        <strain evidence="3">CBS 568.67</strain>
    </source>
</reference>
<feature type="region of interest" description="Disordered" evidence="1">
    <location>
        <begin position="219"/>
        <end position="283"/>
    </location>
</feature>
<feature type="compositionally biased region" description="Basic and acidic residues" evidence="1">
    <location>
        <begin position="21"/>
        <end position="30"/>
    </location>
</feature>
<feature type="compositionally biased region" description="Polar residues" evidence="1">
    <location>
        <begin position="73"/>
        <end position="82"/>
    </location>
</feature>
<dbReference type="OrthoDB" id="62528at2759"/>
<feature type="compositionally biased region" description="Acidic residues" evidence="1">
    <location>
        <begin position="60"/>
        <end position="70"/>
    </location>
</feature>
<feature type="region of interest" description="Disordered" evidence="1">
    <location>
        <begin position="17"/>
        <end position="145"/>
    </location>
</feature>
<organism evidence="3 4">
    <name type="scientific">Aphanomyces stellatus</name>
    <dbReference type="NCBI Taxonomy" id="120398"/>
    <lineage>
        <taxon>Eukaryota</taxon>
        <taxon>Sar</taxon>
        <taxon>Stramenopiles</taxon>
        <taxon>Oomycota</taxon>
        <taxon>Saprolegniomycetes</taxon>
        <taxon>Saprolegniales</taxon>
        <taxon>Verrucalvaceae</taxon>
        <taxon>Aphanomyces</taxon>
    </lineage>
</organism>
<protein>
    <submittedName>
        <fullName evidence="3">Aste57867_12617 protein</fullName>
    </submittedName>
</protein>
<keyword evidence="4" id="KW-1185">Reference proteome</keyword>
<gene>
    <name evidence="3" type="primary">Aste57867_12617</name>
    <name evidence="2" type="ORF">As57867_012571</name>
    <name evidence="3" type="ORF">ASTE57867_12617</name>
</gene>
<evidence type="ECO:0000256" key="1">
    <source>
        <dbReference type="SAM" id="MobiDB-lite"/>
    </source>
</evidence>
<dbReference type="Proteomes" id="UP000332933">
    <property type="component" value="Unassembled WGS sequence"/>
</dbReference>
<dbReference type="EMBL" id="CAADRA010005402">
    <property type="protein sequence ID" value="VFT89467.1"/>
    <property type="molecule type" value="Genomic_DNA"/>
</dbReference>
<reference evidence="2" key="2">
    <citation type="submission" date="2019-06" db="EMBL/GenBank/DDBJ databases">
        <title>Genomics analysis of Aphanomyces spp. identifies a new class of oomycete effector associated with host adaptation.</title>
        <authorList>
            <person name="Gaulin E."/>
        </authorList>
    </citation>
    <scope>NUCLEOTIDE SEQUENCE</scope>
    <source>
        <strain evidence="2">CBS 578.67</strain>
    </source>
</reference>